<sequence length="109" mass="12585">MTNGERSSPRRSSVKLRVSITLSAFQCLSKKWTFYGAANTKMWQRVFIRILSIQSVKLTSVWRLTCDDRRRTETSNASLGVSARQKPDVNGVVIWRNQFFATQHRFTVS</sequence>
<dbReference type="EMBL" id="CAXDID020000040">
    <property type="protein sequence ID" value="CAL6000110.1"/>
    <property type="molecule type" value="Genomic_DNA"/>
</dbReference>
<dbReference type="AlphaFoldDB" id="A0AA86R9S4"/>
<evidence type="ECO:0000313" key="1">
    <source>
        <dbReference type="EMBL" id="CAI9969981.1"/>
    </source>
</evidence>
<dbReference type="Proteomes" id="UP001642409">
    <property type="component" value="Unassembled WGS sequence"/>
</dbReference>
<name>A0AA86R9S4_9EUKA</name>
<accession>A0AA86R9S4</accession>
<comment type="caution">
    <text evidence="1">The sequence shown here is derived from an EMBL/GenBank/DDBJ whole genome shotgun (WGS) entry which is preliminary data.</text>
</comment>
<organism evidence="1">
    <name type="scientific">Hexamita inflata</name>
    <dbReference type="NCBI Taxonomy" id="28002"/>
    <lineage>
        <taxon>Eukaryota</taxon>
        <taxon>Metamonada</taxon>
        <taxon>Diplomonadida</taxon>
        <taxon>Hexamitidae</taxon>
        <taxon>Hexamitinae</taxon>
        <taxon>Hexamita</taxon>
    </lineage>
</organism>
<protein>
    <submittedName>
        <fullName evidence="2">Hypothetical_protein</fullName>
    </submittedName>
</protein>
<keyword evidence="3" id="KW-1185">Reference proteome</keyword>
<gene>
    <name evidence="2" type="ORF">HINF_LOCUS16545</name>
    <name evidence="1" type="ORF">HINF_LOCUS57626</name>
</gene>
<reference evidence="2 3" key="2">
    <citation type="submission" date="2024-07" db="EMBL/GenBank/DDBJ databases">
        <authorList>
            <person name="Akdeniz Z."/>
        </authorList>
    </citation>
    <scope>NUCLEOTIDE SEQUENCE [LARGE SCALE GENOMIC DNA]</scope>
</reference>
<proteinExistence type="predicted"/>
<dbReference type="EMBL" id="CATOUU010001064">
    <property type="protein sequence ID" value="CAI9969981.1"/>
    <property type="molecule type" value="Genomic_DNA"/>
</dbReference>
<evidence type="ECO:0000313" key="3">
    <source>
        <dbReference type="Proteomes" id="UP001642409"/>
    </source>
</evidence>
<reference evidence="1" key="1">
    <citation type="submission" date="2023-06" db="EMBL/GenBank/DDBJ databases">
        <authorList>
            <person name="Kurt Z."/>
        </authorList>
    </citation>
    <scope>NUCLEOTIDE SEQUENCE</scope>
</reference>
<evidence type="ECO:0000313" key="2">
    <source>
        <dbReference type="EMBL" id="CAL6000110.1"/>
    </source>
</evidence>